<dbReference type="EMBL" id="RKHO01000001">
    <property type="protein sequence ID" value="ROR90527.1"/>
    <property type="molecule type" value="Genomic_DNA"/>
</dbReference>
<dbReference type="InterPro" id="IPR039422">
    <property type="entry name" value="MarR/SlyA-like"/>
</dbReference>
<dbReference type="Proteomes" id="UP000281738">
    <property type="component" value="Unassembled WGS sequence"/>
</dbReference>
<sequence>MSSVKGAPPRAEWHAALLLGQLFRRLGDAFGEGPGLRQSQLRVVSSVPAEGISVTDLARRVGMTKQGCGQFVAVLADSGHLAVEPRPEDRRVRLVRRTPEGERATHAARDRVLELEDAWAAQVGPERYRVFREVLEEVATGVWQAEGATVPQSSER</sequence>
<dbReference type="PANTHER" id="PTHR33164:SF99">
    <property type="entry name" value="MARR FAMILY REGULATORY PROTEIN"/>
    <property type="match status" value="1"/>
</dbReference>
<accession>A0A3N2CSK0</accession>
<comment type="caution">
    <text evidence="2">The sequence shown here is derived from an EMBL/GenBank/DDBJ whole genome shotgun (WGS) entry which is preliminary data.</text>
</comment>
<dbReference type="Gene3D" id="1.10.10.10">
    <property type="entry name" value="Winged helix-like DNA-binding domain superfamily/Winged helix DNA-binding domain"/>
    <property type="match status" value="1"/>
</dbReference>
<gene>
    <name evidence="2" type="ORF">EDD33_1367</name>
</gene>
<dbReference type="SUPFAM" id="SSF46785">
    <property type="entry name" value="Winged helix' DNA-binding domain"/>
    <property type="match status" value="1"/>
</dbReference>
<dbReference type="GO" id="GO:0006950">
    <property type="term" value="P:response to stress"/>
    <property type="evidence" value="ECO:0007669"/>
    <property type="project" value="TreeGrafter"/>
</dbReference>
<dbReference type="InterPro" id="IPR036390">
    <property type="entry name" value="WH_DNA-bd_sf"/>
</dbReference>
<dbReference type="SMART" id="SM00347">
    <property type="entry name" value="HTH_MARR"/>
    <property type="match status" value="1"/>
</dbReference>
<reference evidence="2 3" key="1">
    <citation type="submission" date="2018-11" db="EMBL/GenBank/DDBJ databases">
        <title>Sequencing the genomes of 1000 actinobacteria strains.</title>
        <authorList>
            <person name="Klenk H.-P."/>
        </authorList>
    </citation>
    <scope>NUCLEOTIDE SEQUENCE [LARGE SCALE GENOMIC DNA]</scope>
    <source>
        <strain evidence="2 3">DSM 12652</strain>
    </source>
</reference>
<proteinExistence type="predicted"/>
<dbReference type="GO" id="GO:0003677">
    <property type="term" value="F:DNA binding"/>
    <property type="evidence" value="ECO:0007669"/>
    <property type="project" value="UniProtKB-KW"/>
</dbReference>
<dbReference type="PROSITE" id="PS50995">
    <property type="entry name" value="HTH_MARR_2"/>
    <property type="match status" value="1"/>
</dbReference>
<evidence type="ECO:0000259" key="1">
    <source>
        <dbReference type="PROSITE" id="PS50995"/>
    </source>
</evidence>
<dbReference type="Pfam" id="PF12802">
    <property type="entry name" value="MarR_2"/>
    <property type="match status" value="1"/>
</dbReference>
<name>A0A3N2CSK0_9ACTN</name>
<organism evidence="2 3">
    <name type="scientific">Nocardioides aurantiacus</name>
    <dbReference type="NCBI Taxonomy" id="86796"/>
    <lineage>
        <taxon>Bacteria</taxon>
        <taxon>Bacillati</taxon>
        <taxon>Actinomycetota</taxon>
        <taxon>Actinomycetes</taxon>
        <taxon>Propionibacteriales</taxon>
        <taxon>Nocardioidaceae</taxon>
        <taxon>Nocardioides</taxon>
    </lineage>
</organism>
<dbReference type="InterPro" id="IPR000835">
    <property type="entry name" value="HTH_MarR-typ"/>
</dbReference>
<evidence type="ECO:0000313" key="3">
    <source>
        <dbReference type="Proteomes" id="UP000281738"/>
    </source>
</evidence>
<dbReference type="RefSeq" id="WP_123389665.1">
    <property type="nucleotide sequence ID" value="NZ_RKHO01000001.1"/>
</dbReference>
<evidence type="ECO:0000313" key="2">
    <source>
        <dbReference type="EMBL" id="ROR90527.1"/>
    </source>
</evidence>
<dbReference type="OrthoDB" id="122135at2"/>
<dbReference type="InterPro" id="IPR036388">
    <property type="entry name" value="WH-like_DNA-bd_sf"/>
</dbReference>
<dbReference type="AlphaFoldDB" id="A0A3N2CSK0"/>
<keyword evidence="2" id="KW-0238">DNA-binding</keyword>
<dbReference type="PANTHER" id="PTHR33164">
    <property type="entry name" value="TRANSCRIPTIONAL REGULATOR, MARR FAMILY"/>
    <property type="match status" value="1"/>
</dbReference>
<keyword evidence="3" id="KW-1185">Reference proteome</keyword>
<feature type="domain" description="HTH marR-type" evidence="1">
    <location>
        <begin position="1"/>
        <end position="140"/>
    </location>
</feature>
<dbReference type="GO" id="GO:0003700">
    <property type="term" value="F:DNA-binding transcription factor activity"/>
    <property type="evidence" value="ECO:0007669"/>
    <property type="project" value="InterPro"/>
</dbReference>
<protein>
    <submittedName>
        <fullName evidence="2">DNA-binding MarR family transcriptional regulator</fullName>
    </submittedName>
</protein>